<protein>
    <submittedName>
        <fullName evidence="2">Uncharacterized protein</fullName>
    </submittedName>
</protein>
<evidence type="ECO:0000313" key="3">
    <source>
        <dbReference type="Proteomes" id="UP000186218"/>
    </source>
</evidence>
<evidence type="ECO:0000256" key="1">
    <source>
        <dbReference type="SAM" id="MobiDB-lite"/>
    </source>
</evidence>
<feature type="region of interest" description="Disordered" evidence="1">
    <location>
        <begin position="106"/>
        <end position="144"/>
    </location>
</feature>
<feature type="compositionally biased region" description="Polar residues" evidence="1">
    <location>
        <begin position="10"/>
        <end position="20"/>
    </location>
</feature>
<name>A0A1N7GGQ1_9NOCA</name>
<organism evidence="2 3">
    <name type="scientific">Williamsia sterculiae</name>
    <dbReference type="NCBI Taxonomy" id="1344003"/>
    <lineage>
        <taxon>Bacteria</taxon>
        <taxon>Bacillati</taxon>
        <taxon>Actinomycetota</taxon>
        <taxon>Actinomycetes</taxon>
        <taxon>Mycobacteriales</taxon>
        <taxon>Nocardiaceae</taxon>
        <taxon>Williamsia</taxon>
    </lineage>
</organism>
<feature type="compositionally biased region" description="Low complexity" evidence="1">
    <location>
        <begin position="107"/>
        <end position="127"/>
    </location>
</feature>
<reference evidence="2 3" key="1">
    <citation type="submission" date="2017-01" db="EMBL/GenBank/DDBJ databases">
        <authorList>
            <person name="Mah S.A."/>
            <person name="Swanson W.J."/>
            <person name="Moy G.W."/>
            <person name="Vacquier V.D."/>
        </authorList>
    </citation>
    <scope>NUCLEOTIDE SEQUENCE [LARGE SCALE GENOMIC DNA]</scope>
    <source>
        <strain evidence="2 3">CPCC 203464</strain>
    </source>
</reference>
<dbReference type="Proteomes" id="UP000186218">
    <property type="component" value="Unassembled WGS sequence"/>
</dbReference>
<dbReference type="AlphaFoldDB" id="A0A1N7GGQ1"/>
<evidence type="ECO:0000313" key="2">
    <source>
        <dbReference type="EMBL" id="SIS11689.1"/>
    </source>
</evidence>
<feature type="region of interest" description="Disordered" evidence="1">
    <location>
        <begin position="1"/>
        <end position="20"/>
    </location>
</feature>
<gene>
    <name evidence="2" type="ORF">SAMN05445060_2758</name>
</gene>
<keyword evidence="3" id="KW-1185">Reference proteome</keyword>
<dbReference type="STRING" id="1344003.SAMN05445060_2758"/>
<dbReference type="EMBL" id="FTNT01000008">
    <property type="protein sequence ID" value="SIS11689.1"/>
    <property type="molecule type" value="Genomic_DNA"/>
</dbReference>
<sequence>MQLAPRGPVEQQSLIGFSANSDGSWEGVEFTDYLEDESKSGPADAEYRGNTFALTADLSPYKTIPAGAEFKPSVLVTTHRYNRALNPGEDTSSWTPFFDYPTRRCTDGSATDTSDSPASSNTSSTGAYPDMDSQGFRNSHASCDSGDAPVMTGRTAKSQVVICQSSPQTFYYRGVRLSDDAPSEFNGAQPLNDTYEVANGYTTYSVSPQRLYISSGGDVLANEPMLEFRGQ</sequence>
<accession>A0A1N7GGQ1</accession>
<proteinExistence type="predicted"/>